<dbReference type="GO" id="GO:0004930">
    <property type="term" value="F:G protein-coupled receptor activity"/>
    <property type="evidence" value="ECO:0007669"/>
    <property type="project" value="InterPro"/>
</dbReference>
<name>A0A915K8F8_ROMCU</name>
<proteinExistence type="predicted"/>
<keyword evidence="3 5" id="KW-1133">Transmembrane helix</keyword>
<dbReference type="Gene3D" id="1.20.1070.10">
    <property type="entry name" value="Rhodopsin 7-helix transmembrane proteins"/>
    <property type="match status" value="1"/>
</dbReference>
<sequence>MTFVSCLLFNCLISLDRFTTIFSPLFNDKYFTLKNLCIASCFVWITSATWVVSLIVFFQCQLGLVESKLAFVTLCPTSTGQNFAQGLSFAGAYAIGLLYVASIAKMYMHQRKIHAQSVAKMMSKRNTRCFWQAFFIWLSVFLNVLNFPTYKDERLMHAKFSKIIRETPVI</sequence>
<feature type="domain" description="7TM GPCR serpentine receptor class x (Srx)" evidence="6">
    <location>
        <begin position="4"/>
        <end position="147"/>
    </location>
</feature>
<dbReference type="GO" id="GO:0016020">
    <property type="term" value="C:membrane"/>
    <property type="evidence" value="ECO:0007669"/>
    <property type="project" value="UniProtKB-SubCell"/>
</dbReference>
<keyword evidence="2 5" id="KW-0812">Transmembrane</keyword>
<accession>A0A915K8F8</accession>
<feature type="transmembrane region" description="Helical" evidence="5">
    <location>
        <begin position="87"/>
        <end position="108"/>
    </location>
</feature>
<feature type="transmembrane region" description="Helical" evidence="5">
    <location>
        <begin position="36"/>
        <end position="58"/>
    </location>
</feature>
<organism evidence="7 8">
    <name type="scientific">Romanomermis culicivorax</name>
    <name type="common">Nematode worm</name>
    <dbReference type="NCBI Taxonomy" id="13658"/>
    <lineage>
        <taxon>Eukaryota</taxon>
        <taxon>Metazoa</taxon>
        <taxon>Ecdysozoa</taxon>
        <taxon>Nematoda</taxon>
        <taxon>Enoplea</taxon>
        <taxon>Dorylaimia</taxon>
        <taxon>Mermithida</taxon>
        <taxon>Mermithoidea</taxon>
        <taxon>Mermithidae</taxon>
        <taxon>Romanomermis</taxon>
    </lineage>
</organism>
<dbReference type="AlphaFoldDB" id="A0A915K8F8"/>
<dbReference type="SUPFAM" id="SSF81321">
    <property type="entry name" value="Family A G protein-coupled receptor-like"/>
    <property type="match status" value="1"/>
</dbReference>
<evidence type="ECO:0000256" key="4">
    <source>
        <dbReference type="ARBA" id="ARBA00023136"/>
    </source>
</evidence>
<evidence type="ECO:0000256" key="5">
    <source>
        <dbReference type="SAM" id="Phobius"/>
    </source>
</evidence>
<evidence type="ECO:0000256" key="1">
    <source>
        <dbReference type="ARBA" id="ARBA00004370"/>
    </source>
</evidence>
<dbReference type="Proteomes" id="UP000887565">
    <property type="component" value="Unplaced"/>
</dbReference>
<dbReference type="PROSITE" id="PS00237">
    <property type="entry name" value="G_PROTEIN_RECEP_F1_1"/>
    <property type="match status" value="1"/>
</dbReference>
<feature type="transmembrane region" description="Helical" evidence="5">
    <location>
        <begin position="129"/>
        <end position="147"/>
    </location>
</feature>
<dbReference type="WBParaSite" id="nRc.2.0.1.t34971-RA">
    <property type="protein sequence ID" value="nRc.2.0.1.t34971-RA"/>
    <property type="gene ID" value="nRc.2.0.1.g34971"/>
</dbReference>
<evidence type="ECO:0000313" key="7">
    <source>
        <dbReference type="Proteomes" id="UP000887565"/>
    </source>
</evidence>
<reference evidence="8" key="1">
    <citation type="submission" date="2022-11" db="UniProtKB">
        <authorList>
            <consortium name="WormBaseParasite"/>
        </authorList>
    </citation>
    <scope>IDENTIFICATION</scope>
</reference>
<keyword evidence="4 5" id="KW-0472">Membrane</keyword>
<dbReference type="InterPro" id="IPR000276">
    <property type="entry name" value="GPCR_Rhodpsn"/>
</dbReference>
<comment type="subcellular location">
    <subcellularLocation>
        <location evidence="1">Membrane</location>
    </subcellularLocation>
</comment>
<dbReference type="CDD" id="cd00637">
    <property type="entry name" value="7tm_classA_rhodopsin-like"/>
    <property type="match status" value="1"/>
</dbReference>
<protein>
    <submittedName>
        <fullName evidence="8">7TM GPCR serpentine receptor class x (Srx) domain-containing protein</fullName>
    </submittedName>
</protein>
<evidence type="ECO:0000313" key="8">
    <source>
        <dbReference type="WBParaSite" id="nRc.2.0.1.t34971-RA"/>
    </source>
</evidence>
<evidence type="ECO:0000256" key="3">
    <source>
        <dbReference type="ARBA" id="ARBA00022989"/>
    </source>
</evidence>
<evidence type="ECO:0000256" key="2">
    <source>
        <dbReference type="ARBA" id="ARBA00022692"/>
    </source>
</evidence>
<dbReference type="Pfam" id="PF10328">
    <property type="entry name" value="7TM_GPCR_Srx"/>
    <property type="match status" value="1"/>
</dbReference>
<dbReference type="InterPro" id="IPR019430">
    <property type="entry name" value="7TM_GPCR_serpentine_rcpt_Srx"/>
</dbReference>
<evidence type="ECO:0000259" key="6">
    <source>
        <dbReference type="Pfam" id="PF10328"/>
    </source>
</evidence>
<keyword evidence="7" id="KW-1185">Reference proteome</keyword>